<evidence type="ECO:0000313" key="1">
    <source>
        <dbReference type="EMBL" id="KKN55744.1"/>
    </source>
</evidence>
<accession>A0A0F9RLW8</accession>
<proteinExistence type="predicted"/>
<organism evidence="1">
    <name type="scientific">marine sediment metagenome</name>
    <dbReference type="NCBI Taxonomy" id="412755"/>
    <lineage>
        <taxon>unclassified sequences</taxon>
        <taxon>metagenomes</taxon>
        <taxon>ecological metagenomes</taxon>
    </lineage>
</organism>
<reference evidence="1" key="1">
    <citation type="journal article" date="2015" name="Nature">
        <title>Complex archaea that bridge the gap between prokaryotes and eukaryotes.</title>
        <authorList>
            <person name="Spang A."/>
            <person name="Saw J.H."/>
            <person name="Jorgensen S.L."/>
            <person name="Zaremba-Niedzwiedzka K."/>
            <person name="Martijn J."/>
            <person name="Lind A.E."/>
            <person name="van Eijk R."/>
            <person name="Schleper C."/>
            <person name="Guy L."/>
            <person name="Ettema T.J."/>
        </authorList>
    </citation>
    <scope>NUCLEOTIDE SEQUENCE</scope>
</reference>
<comment type="caution">
    <text evidence="1">The sequence shown here is derived from an EMBL/GenBank/DDBJ whole genome shotgun (WGS) entry which is preliminary data.</text>
</comment>
<sequence length="406" mass="45271">MSWLDNIKTDLVIETGDGKKFTPNWLNASKAKEYNIAEFDFPEIAGSLIDRRKPKARKYNLEIYFEGDDHLEQSKEFEKSADDPRAWTISHPFYGRIIVHPVSLAFDNTAYNTTKITGIIIETITEDNPKTTVAPAEKIEADKEVLDTTFEDSFANDVIPDTDDINTLLENIKIFFNTGKNIAAEASEEYFNLFNAANAAILNATAEPLAAIRAAQAVINAPALFVQSVKDRITVFVEQITKLISGINEILTPSNKKIHENNVGVALSAMALAASNPQEGDYDSRSKVLEIIDEITISYNTYLADLDILQTDTGGEEDSYIPDANSLIGLNNLMNFTLSNLFDIALESKQERSIILEDDSNIIILAHRFYGLEADDSTMDSLMEINNIGLNEILNIRKGRKIIYLV</sequence>
<protein>
    <submittedName>
        <fullName evidence="1">Uncharacterized protein</fullName>
    </submittedName>
</protein>
<dbReference type="EMBL" id="LAZR01000874">
    <property type="protein sequence ID" value="KKN55744.1"/>
    <property type="molecule type" value="Genomic_DNA"/>
</dbReference>
<name>A0A0F9RLW8_9ZZZZ</name>
<dbReference type="AlphaFoldDB" id="A0A0F9RLW8"/>
<gene>
    <name evidence="1" type="ORF">LCGC14_0579540</name>
</gene>